<evidence type="ECO:0000313" key="1">
    <source>
        <dbReference type="EMBL" id="CAI9960098.1"/>
    </source>
</evidence>
<comment type="caution">
    <text evidence="1">The sequence shown here is derived from an EMBL/GenBank/DDBJ whole genome shotgun (WGS) entry which is preliminary data.</text>
</comment>
<evidence type="ECO:0000313" key="3">
    <source>
        <dbReference type="Proteomes" id="UP001642409"/>
    </source>
</evidence>
<dbReference type="EMBL" id="CATOUU010000928">
    <property type="protein sequence ID" value="CAI9960098.1"/>
    <property type="molecule type" value="Genomic_DNA"/>
</dbReference>
<evidence type="ECO:0000313" key="2">
    <source>
        <dbReference type="EMBL" id="CAL6081648.1"/>
    </source>
</evidence>
<name>A0AA86QKV7_9EUKA</name>
<keyword evidence="3" id="KW-1185">Reference proteome</keyword>
<dbReference type="AlphaFoldDB" id="A0AA86QKV7"/>
<gene>
    <name evidence="1" type="ORF">HINF_LOCUS47743</name>
    <name evidence="2" type="ORF">HINF_LOCUS60444</name>
</gene>
<reference evidence="2 3" key="2">
    <citation type="submission" date="2024-07" db="EMBL/GenBank/DDBJ databases">
        <authorList>
            <person name="Akdeniz Z."/>
        </authorList>
    </citation>
    <scope>NUCLEOTIDE SEQUENCE [LARGE SCALE GENOMIC DNA]</scope>
</reference>
<dbReference type="EMBL" id="CAXDID020000354">
    <property type="protein sequence ID" value="CAL6081648.1"/>
    <property type="molecule type" value="Genomic_DNA"/>
</dbReference>
<protein>
    <submittedName>
        <fullName evidence="2">Hypothetical_protein</fullName>
    </submittedName>
</protein>
<sequence length="435" mass="46712">MIEIRKNQQLKAQLRFQYPQELQNQIKQVLLFKGVSLIKNIFKIQFVQIPPPIHMCYSNTGLIAGLGGTMLMTQSSIIFTIYSNSNVFFGNIGVVGEFAGLDTYLMNLLIVMKVEVNTAKNGNIGFFGGNKVSTSVVKNSIFQNFNITTTSVGILFAFMEMTNNSIINTTIQMCNISTSISAGGFISRATFYSNIIQNSTVKNINITGTGKYAESIGAMIGQMSSNNLITSSYLENSSIINNNILGVSVTAGFIGKITSSSPKTYNISLIDFLLINNNISGGVFTSGIIAVYSSLVCDKSILLLQNLTLSGCNIQCLTGNCSGLVGIFGYDKTQNATLTVKNITMQNILISGPSYVAGFVAISQKCVLFTTLQIYNSTMNSIVLSGQNCGMITGFLNGTSTFDIQTSKTAGNNFVNSTQLQNCASITSGISQSGC</sequence>
<dbReference type="Proteomes" id="UP001642409">
    <property type="component" value="Unassembled WGS sequence"/>
</dbReference>
<accession>A0AA86QKV7</accession>
<organism evidence="1">
    <name type="scientific">Hexamita inflata</name>
    <dbReference type="NCBI Taxonomy" id="28002"/>
    <lineage>
        <taxon>Eukaryota</taxon>
        <taxon>Metamonada</taxon>
        <taxon>Diplomonadida</taxon>
        <taxon>Hexamitidae</taxon>
        <taxon>Hexamitinae</taxon>
        <taxon>Hexamita</taxon>
    </lineage>
</organism>
<proteinExistence type="predicted"/>
<reference evidence="1" key="1">
    <citation type="submission" date="2023-06" db="EMBL/GenBank/DDBJ databases">
        <authorList>
            <person name="Kurt Z."/>
        </authorList>
    </citation>
    <scope>NUCLEOTIDE SEQUENCE</scope>
</reference>